<accession>A0A0S3T0Q6</accession>
<sequence>MMFEILNILFERKGLCSDPDMLSCMGWTAMWCRTLFLLLSSPFHLVSFLDILVYRVGRVTSVLQPNWKGMAEHIHAPINFHAIIFPSLSLFCLIFSLLMSKIKT</sequence>
<proteinExistence type="predicted"/>
<organism evidence="2 3">
    <name type="scientific">Vigna angularis var. angularis</name>
    <dbReference type="NCBI Taxonomy" id="157739"/>
    <lineage>
        <taxon>Eukaryota</taxon>
        <taxon>Viridiplantae</taxon>
        <taxon>Streptophyta</taxon>
        <taxon>Embryophyta</taxon>
        <taxon>Tracheophyta</taxon>
        <taxon>Spermatophyta</taxon>
        <taxon>Magnoliopsida</taxon>
        <taxon>eudicotyledons</taxon>
        <taxon>Gunneridae</taxon>
        <taxon>Pentapetalae</taxon>
        <taxon>rosids</taxon>
        <taxon>fabids</taxon>
        <taxon>Fabales</taxon>
        <taxon>Fabaceae</taxon>
        <taxon>Papilionoideae</taxon>
        <taxon>50 kb inversion clade</taxon>
        <taxon>NPAAA clade</taxon>
        <taxon>indigoferoid/millettioid clade</taxon>
        <taxon>Phaseoleae</taxon>
        <taxon>Vigna</taxon>
    </lineage>
</organism>
<keyword evidence="1" id="KW-0812">Transmembrane</keyword>
<dbReference type="EMBL" id="AP015043">
    <property type="protein sequence ID" value="BAT98766.1"/>
    <property type="molecule type" value="Genomic_DNA"/>
</dbReference>
<gene>
    <name evidence="2" type="primary">Vigan.10G011000</name>
    <name evidence="2" type="ORF">VIGAN_10011000</name>
</gene>
<name>A0A0S3T0Q6_PHAAN</name>
<dbReference type="AlphaFoldDB" id="A0A0S3T0Q6"/>
<evidence type="ECO:0000313" key="3">
    <source>
        <dbReference type="Proteomes" id="UP000291084"/>
    </source>
</evidence>
<feature type="transmembrane region" description="Helical" evidence="1">
    <location>
        <begin position="35"/>
        <end position="54"/>
    </location>
</feature>
<feature type="transmembrane region" description="Helical" evidence="1">
    <location>
        <begin position="74"/>
        <end position="98"/>
    </location>
</feature>
<evidence type="ECO:0000256" key="1">
    <source>
        <dbReference type="SAM" id="Phobius"/>
    </source>
</evidence>
<reference evidence="2 3" key="1">
    <citation type="journal article" date="2015" name="Sci. Rep.">
        <title>The power of single molecule real-time sequencing technology in the de novo assembly of a eukaryotic genome.</title>
        <authorList>
            <person name="Sakai H."/>
            <person name="Naito K."/>
            <person name="Ogiso-Tanaka E."/>
            <person name="Takahashi Y."/>
            <person name="Iseki K."/>
            <person name="Muto C."/>
            <person name="Satou K."/>
            <person name="Teruya K."/>
            <person name="Shiroma A."/>
            <person name="Shimoji M."/>
            <person name="Hirano T."/>
            <person name="Itoh T."/>
            <person name="Kaga A."/>
            <person name="Tomooka N."/>
        </authorList>
    </citation>
    <scope>NUCLEOTIDE SEQUENCE [LARGE SCALE GENOMIC DNA]</scope>
    <source>
        <strain evidence="3">cv. Shumari</strain>
    </source>
</reference>
<keyword evidence="3" id="KW-1185">Reference proteome</keyword>
<keyword evidence="1" id="KW-0472">Membrane</keyword>
<dbReference type="Proteomes" id="UP000291084">
    <property type="component" value="Chromosome 10"/>
</dbReference>
<feature type="non-terminal residue" evidence="2">
    <location>
        <position position="104"/>
    </location>
</feature>
<evidence type="ECO:0000313" key="2">
    <source>
        <dbReference type="EMBL" id="BAT98766.1"/>
    </source>
</evidence>
<keyword evidence="1" id="KW-1133">Transmembrane helix</keyword>
<protein>
    <submittedName>
        <fullName evidence="2">Uncharacterized protein</fullName>
    </submittedName>
</protein>